<dbReference type="Proteomes" id="UP001177003">
    <property type="component" value="Chromosome 6"/>
</dbReference>
<sequence length="208" mass="24153">MHEPSTTLFYSQSTEAERIVQEDEPKNDDIMVSFADLQFILEGDNDPDNMIMLGKQFKILNNKLNSLLQIQTYIGGIEKQQVERLEVHARNFEYEIQKLRDVSKEFHELFVEHVKTMKESVDLKMVELKLEMAKEVEKIEKNYSVLHGKVYVVVDAIPKLVEYNTTYSTKLDVKSEQNCKVFAKLEEFFSSIKESISKIDLSTQSTVS</sequence>
<name>A0AA35ZDU9_LACSI</name>
<gene>
    <name evidence="1" type="ORF">LSALG_LOCUS29526</name>
</gene>
<accession>A0AA35ZDU9</accession>
<organism evidence="1 2">
    <name type="scientific">Lactuca saligna</name>
    <name type="common">Willowleaf lettuce</name>
    <dbReference type="NCBI Taxonomy" id="75948"/>
    <lineage>
        <taxon>Eukaryota</taxon>
        <taxon>Viridiplantae</taxon>
        <taxon>Streptophyta</taxon>
        <taxon>Embryophyta</taxon>
        <taxon>Tracheophyta</taxon>
        <taxon>Spermatophyta</taxon>
        <taxon>Magnoliopsida</taxon>
        <taxon>eudicotyledons</taxon>
        <taxon>Gunneridae</taxon>
        <taxon>Pentapetalae</taxon>
        <taxon>asterids</taxon>
        <taxon>campanulids</taxon>
        <taxon>Asterales</taxon>
        <taxon>Asteraceae</taxon>
        <taxon>Cichorioideae</taxon>
        <taxon>Cichorieae</taxon>
        <taxon>Lactucinae</taxon>
        <taxon>Lactuca</taxon>
    </lineage>
</organism>
<evidence type="ECO:0000313" key="1">
    <source>
        <dbReference type="EMBL" id="CAI9290329.1"/>
    </source>
</evidence>
<keyword evidence="2" id="KW-1185">Reference proteome</keyword>
<evidence type="ECO:0000313" key="2">
    <source>
        <dbReference type="Proteomes" id="UP001177003"/>
    </source>
</evidence>
<proteinExistence type="predicted"/>
<dbReference type="AlphaFoldDB" id="A0AA35ZDU9"/>
<reference evidence="1" key="1">
    <citation type="submission" date="2023-04" db="EMBL/GenBank/DDBJ databases">
        <authorList>
            <person name="Vijverberg K."/>
            <person name="Xiong W."/>
            <person name="Schranz E."/>
        </authorList>
    </citation>
    <scope>NUCLEOTIDE SEQUENCE</scope>
</reference>
<protein>
    <submittedName>
        <fullName evidence="1">Uncharacterized protein</fullName>
    </submittedName>
</protein>
<dbReference type="EMBL" id="OX465082">
    <property type="protein sequence ID" value="CAI9290329.1"/>
    <property type="molecule type" value="Genomic_DNA"/>
</dbReference>